<reference evidence="2 3" key="1">
    <citation type="submission" date="2019-08" db="EMBL/GenBank/DDBJ databases">
        <title>Deep-cultivation of Planctomycetes and their phenomic and genomic characterization uncovers novel biology.</title>
        <authorList>
            <person name="Wiegand S."/>
            <person name="Jogler M."/>
            <person name="Boedeker C."/>
            <person name="Pinto D."/>
            <person name="Vollmers J."/>
            <person name="Rivas-Marin E."/>
            <person name="Kohn T."/>
            <person name="Peeters S.H."/>
            <person name="Heuer A."/>
            <person name="Rast P."/>
            <person name="Oberbeckmann S."/>
            <person name="Bunk B."/>
            <person name="Jeske O."/>
            <person name="Meyerdierks A."/>
            <person name="Storesund J.E."/>
            <person name="Kallscheuer N."/>
            <person name="Luecker S."/>
            <person name="Lage O.M."/>
            <person name="Pohl T."/>
            <person name="Merkel B.J."/>
            <person name="Hornburger P."/>
            <person name="Mueller R.-W."/>
            <person name="Bruemmer F."/>
            <person name="Labrenz M."/>
            <person name="Spormann A.M."/>
            <person name="Op den Camp H."/>
            <person name="Overmann J."/>
            <person name="Amann R."/>
            <person name="Jetten M.S.M."/>
            <person name="Mascher T."/>
            <person name="Medema M.H."/>
            <person name="Devos D.P."/>
            <person name="Kaster A.-K."/>
            <person name="Ovreas L."/>
            <person name="Rohde M."/>
            <person name="Galperin M.Y."/>
            <person name="Jogler C."/>
        </authorList>
    </citation>
    <scope>NUCLEOTIDE SEQUENCE [LARGE SCALE GENOMIC DNA]</scope>
    <source>
        <strain evidence="2 3">Pr1d</strain>
    </source>
</reference>
<protein>
    <recommendedName>
        <fullName evidence="1">DUF374 domain-containing protein</fullName>
    </recommendedName>
</protein>
<evidence type="ECO:0000313" key="2">
    <source>
        <dbReference type="EMBL" id="QEG33574.1"/>
    </source>
</evidence>
<evidence type="ECO:0000313" key="3">
    <source>
        <dbReference type="Proteomes" id="UP000323917"/>
    </source>
</evidence>
<accession>A0A5B9Q3K0</accession>
<feature type="domain" description="DUF374" evidence="1">
    <location>
        <begin position="59"/>
        <end position="128"/>
    </location>
</feature>
<dbReference type="KEGG" id="bgok:Pr1d_08380"/>
<dbReference type="Pfam" id="PF04028">
    <property type="entry name" value="DUF374"/>
    <property type="match status" value="1"/>
</dbReference>
<evidence type="ECO:0000259" key="1">
    <source>
        <dbReference type="Pfam" id="PF04028"/>
    </source>
</evidence>
<dbReference type="AlphaFoldDB" id="A0A5B9Q3K0"/>
<proteinExistence type="predicted"/>
<dbReference type="EMBL" id="CP042913">
    <property type="protein sequence ID" value="QEG33574.1"/>
    <property type="molecule type" value="Genomic_DNA"/>
</dbReference>
<dbReference type="Proteomes" id="UP000323917">
    <property type="component" value="Chromosome"/>
</dbReference>
<name>A0A5B9Q3K0_9BACT</name>
<sequence>MKTSTRIAGHLIASLVGVLRRTCRMRLHDDPRPELRLAGKPYVFAVLHAHQLATVLDAETDVAAMVSQSADGDLLVPVLKSVGVLPIRGSSRQRGRDKGGLKALDEMIAHVESGKPAYIAIDGPRGPRNRVRKGIAQLSMSTGAPVLAAVAIPTRRWIVGRAWDRMQIPKPFSTIDGYFAEPLYPGEEESVEQFRRRIEATINALEAEHDPTEAPQP</sequence>
<gene>
    <name evidence="2" type="ORF">Pr1d_08380</name>
</gene>
<keyword evidence="3" id="KW-1185">Reference proteome</keyword>
<dbReference type="CDD" id="cd07983">
    <property type="entry name" value="LPLAT_DUF374-like"/>
    <property type="match status" value="1"/>
</dbReference>
<dbReference type="InterPro" id="IPR007172">
    <property type="entry name" value="DUF374"/>
</dbReference>
<organism evidence="2 3">
    <name type="scientific">Bythopirellula goksoeyrii</name>
    <dbReference type="NCBI Taxonomy" id="1400387"/>
    <lineage>
        <taxon>Bacteria</taxon>
        <taxon>Pseudomonadati</taxon>
        <taxon>Planctomycetota</taxon>
        <taxon>Planctomycetia</taxon>
        <taxon>Pirellulales</taxon>
        <taxon>Lacipirellulaceae</taxon>
        <taxon>Bythopirellula</taxon>
    </lineage>
</organism>